<reference evidence="1" key="1">
    <citation type="submission" date="2014-12" db="EMBL/GenBank/DDBJ databases">
        <title>Insight into the proteome of Arion vulgaris.</title>
        <authorList>
            <person name="Aradska J."/>
            <person name="Bulat T."/>
            <person name="Smidak R."/>
            <person name="Sarate P."/>
            <person name="Gangsoo J."/>
            <person name="Sialana F."/>
            <person name="Bilban M."/>
            <person name="Lubec G."/>
        </authorList>
    </citation>
    <scope>NUCLEOTIDE SEQUENCE</scope>
    <source>
        <tissue evidence="1">Skin</tissue>
    </source>
</reference>
<organism evidence="1">
    <name type="scientific">Arion vulgaris</name>
    <dbReference type="NCBI Taxonomy" id="1028688"/>
    <lineage>
        <taxon>Eukaryota</taxon>
        <taxon>Metazoa</taxon>
        <taxon>Spiralia</taxon>
        <taxon>Lophotrochozoa</taxon>
        <taxon>Mollusca</taxon>
        <taxon>Gastropoda</taxon>
        <taxon>Heterobranchia</taxon>
        <taxon>Euthyneura</taxon>
        <taxon>Panpulmonata</taxon>
        <taxon>Eupulmonata</taxon>
        <taxon>Stylommatophora</taxon>
        <taxon>Helicina</taxon>
        <taxon>Arionoidea</taxon>
        <taxon>Arionidae</taxon>
        <taxon>Arion</taxon>
    </lineage>
</organism>
<accession>A0A0B7B2K5</accession>
<gene>
    <name evidence="1" type="primary">ORF154116</name>
</gene>
<name>A0A0B7B2K5_9EUPU</name>
<evidence type="ECO:0000313" key="1">
    <source>
        <dbReference type="EMBL" id="CEK86501.1"/>
    </source>
</evidence>
<dbReference type="AlphaFoldDB" id="A0A0B7B2K5"/>
<dbReference type="EMBL" id="HACG01039636">
    <property type="protein sequence ID" value="CEK86501.1"/>
    <property type="molecule type" value="Transcribed_RNA"/>
</dbReference>
<proteinExistence type="predicted"/>
<protein>
    <submittedName>
        <fullName evidence="1">Uncharacterized protein</fullName>
    </submittedName>
</protein>
<sequence length="57" mass="6567">MIICTNKEKFNLRGHSKMYCHADISGLQLILTKKKSCRGNGTVERRTCHQPSDYLIK</sequence>